<dbReference type="HOGENOM" id="CLU_2214168_0_0_1"/>
<dbReference type="Gramene" id="OMERI07G10900.1">
    <property type="protein sequence ID" value="OMERI07G10900.1"/>
    <property type="gene ID" value="OMERI07G10900"/>
</dbReference>
<dbReference type="EnsemblPlants" id="OMERI07G10900.1">
    <property type="protein sequence ID" value="OMERI07G10900.1"/>
    <property type="gene ID" value="OMERI07G10900"/>
</dbReference>
<proteinExistence type="predicted"/>
<keyword evidence="3" id="KW-1185">Reference proteome</keyword>
<reference evidence="2" key="1">
    <citation type="submission" date="2015-04" db="UniProtKB">
        <authorList>
            <consortium name="EnsemblPlants"/>
        </authorList>
    </citation>
    <scope>IDENTIFICATION</scope>
</reference>
<name>A0A0E0EB35_9ORYZ</name>
<accession>A0A0E0EB35</accession>
<sequence>MPGSSRSFPPPEAEAAVEATTRAAARRGSSGDVGHAPRQCRVPLGLNSSGWPPLQKSHQQASSAAGMRAVFLSPPGGKPERTNTGVFIPCQADAPAKPKKNPSAHLL</sequence>
<evidence type="ECO:0000256" key="1">
    <source>
        <dbReference type="SAM" id="MobiDB-lite"/>
    </source>
</evidence>
<organism evidence="2">
    <name type="scientific">Oryza meridionalis</name>
    <dbReference type="NCBI Taxonomy" id="40149"/>
    <lineage>
        <taxon>Eukaryota</taxon>
        <taxon>Viridiplantae</taxon>
        <taxon>Streptophyta</taxon>
        <taxon>Embryophyta</taxon>
        <taxon>Tracheophyta</taxon>
        <taxon>Spermatophyta</taxon>
        <taxon>Magnoliopsida</taxon>
        <taxon>Liliopsida</taxon>
        <taxon>Poales</taxon>
        <taxon>Poaceae</taxon>
        <taxon>BOP clade</taxon>
        <taxon>Oryzoideae</taxon>
        <taxon>Oryzeae</taxon>
        <taxon>Oryzinae</taxon>
        <taxon>Oryza</taxon>
    </lineage>
</organism>
<dbReference type="AlphaFoldDB" id="A0A0E0EB35"/>
<evidence type="ECO:0000313" key="3">
    <source>
        <dbReference type="Proteomes" id="UP000008021"/>
    </source>
</evidence>
<feature type="compositionally biased region" description="Polar residues" evidence="1">
    <location>
        <begin position="46"/>
        <end position="63"/>
    </location>
</feature>
<protein>
    <submittedName>
        <fullName evidence="2">Uncharacterized protein</fullName>
    </submittedName>
</protein>
<feature type="region of interest" description="Disordered" evidence="1">
    <location>
        <begin position="1"/>
        <end position="86"/>
    </location>
</feature>
<evidence type="ECO:0000313" key="2">
    <source>
        <dbReference type="EnsemblPlants" id="OMERI07G10900.1"/>
    </source>
</evidence>
<dbReference type="Proteomes" id="UP000008021">
    <property type="component" value="Chromosome 7"/>
</dbReference>
<feature type="compositionally biased region" description="Low complexity" evidence="1">
    <location>
        <begin position="13"/>
        <end position="27"/>
    </location>
</feature>
<reference evidence="2" key="2">
    <citation type="submission" date="2018-05" db="EMBL/GenBank/DDBJ databases">
        <title>OmerRS3 (Oryza meridionalis Reference Sequence Version 3).</title>
        <authorList>
            <person name="Zhang J."/>
            <person name="Kudrna D."/>
            <person name="Lee S."/>
            <person name="Talag J."/>
            <person name="Welchert J."/>
            <person name="Wing R.A."/>
        </authorList>
    </citation>
    <scope>NUCLEOTIDE SEQUENCE [LARGE SCALE GENOMIC DNA]</scope>
    <source>
        <strain evidence="2">cv. OR44</strain>
    </source>
</reference>
<dbReference type="STRING" id="40149.A0A0E0EB35"/>